<sequence length="176" mass="18677">MGVGDDIPLGDDFFTGAEHQFATSFGPAGTSDAAATHHAMGTMDPSMGFIATVSDSQFDSIVARYKIARDAPQVQQRHPPPSCTTADIIWIPPLTPPSAGLSVGGSAPLGHQFGTPPSWEYPPIQSASDSAPMMPRSQHPPQPSTALVIRPLPQIPHRQRQPPPCGTSSHLQHHPQ</sequence>
<organism evidence="2 3">
    <name type="scientific">Stylosanthes scabra</name>
    <dbReference type="NCBI Taxonomy" id="79078"/>
    <lineage>
        <taxon>Eukaryota</taxon>
        <taxon>Viridiplantae</taxon>
        <taxon>Streptophyta</taxon>
        <taxon>Embryophyta</taxon>
        <taxon>Tracheophyta</taxon>
        <taxon>Spermatophyta</taxon>
        <taxon>Magnoliopsida</taxon>
        <taxon>eudicotyledons</taxon>
        <taxon>Gunneridae</taxon>
        <taxon>Pentapetalae</taxon>
        <taxon>rosids</taxon>
        <taxon>fabids</taxon>
        <taxon>Fabales</taxon>
        <taxon>Fabaceae</taxon>
        <taxon>Papilionoideae</taxon>
        <taxon>50 kb inversion clade</taxon>
        <taxon>dalbergioids sensu lato</taxon>
        <taxon>Dalbergieae</taxon>
        <taxon>Pterocarpus clade</taxon>
        <taxon>Stylosanthes</taxon>
    </lineage>
</organism>
<dbReference type="Proteomes" id="UP001341840">
    <property type="component" value="Unassembled WGS sequence"/>
</dbReference>
<comment type="caution">
    <text evidence="2">The sequence shown here is derived from an EMBL/GenBank/DDBJ whole genome shotgun (WGS) entry which is preliminary data.</text>
</comment>
<name>A0ABU6QTM0_9FABA</name>
<accession>A0ABU6QTM0</accession>
<proteinExistence type="predicted"/>
<gene>
    <name evidence="2" type="ORF">PIB30_083197</name>
</gene>
<evidence type="ECO:0000313" key="3">
    <source>
        <dbReference type="Proteomes" id="UP001341840"/>
    </source>
</evidence>
<keyword evidence="3" id="KW-1185">Reference proteome</keyword>
<reference evidence="2 3" key="1">
    <citation type="journal article" date="2023" name="Plants (Basel)">
        <title>Bridging the Gap: Combining Genomics and Transcriptomics Approaches to Understand Stylosanthes scabra, an Orphan Legume from the Brazilian Caatinga.</title>
        <authorList>
            <person name="Ferreira-Neto J.R.C."/>
            <person name="da Silva M.D."/>
            <person name="Binneck E."/>
            <person name="de Melo N.F."/>
            <person name="da Silva R.H."/>
            <person name="de Melo A.L.T.M."/>
            <person name="Pandolfi V."/>
            <person name="Bustamante F.O."/>
            <person name="Brasileiro-Vidal A.C."/>
            <person name="Benko-Iseppon A.M."/>
        </authorList>
    </citation>
    <scope>NUCLEOTIDE SEQUENCE [LARGE SCALE GENOMIC DNA]</scope>
    <source>
        <tissue evidence="2">Leaves</tissue>
    </source>
</reference>
<feature type="region of interest" description="Disordered" evidence="1">
    <location>
        <begin position="105"/>
        <end position="176"/>
    </location>
</feature>
<evidence type="ECO:0000313" key="2">
    <source>
        <dbReference type="EMBL" id="MED6114720.1"/>
    </source>
</evidence>
<dbReference type="EMBL" id="JASCZI010001307">
    <property type="protein sequence ID" value="MED6114720.1"/>
    <property type="molecule type" value="Genomic_DNA"/>
</dbReference>
<evidence type="ECO:0000256" key="1">
    <source>
        <dbReference type="SAM" id="MobiDB-lite"/>
    </source>
</evidence>
<protein>
    <submittedName>
        <fullName evidence="2">Uncharacterized protein</fullName>
    </submittedName>
</protein>